<feature type="non-terminal residue" evidence="1">
    <location>
        <position position="1"/>
    </location>
</feature>
<dbReference type="EMBL" id="JH712068">
    <property type="protein sequence ID" value="EFO22335.1"/>
    <property type="molecule type" value="Genomic_DNA"/>
</dbReference>
<name>A0A1S0TY93_LOALO</name>
<dbReference type="KEGG" id="loa:LOAG_06153"/>
<accession>A0A1S0TY93</accession>
<dbReference type="AlphaFoldDB" id="A0A1S0TY93"/>
<reference evidence="1" key="1">
    <citation type="submission" date="2012-04" db="EMBL/GenBank/DDBJ databases">
        <title>The Genome Sequence of Loa loa.</title>
        <authorList>
            <consortium name="The Broad Institute Genome Sequencing Platform"/>
            <consortium name="Broad Institute Genome Sequencing Center for Infectious Disease"/>
            <person name="Nutman T.B."/>
            <person name="Fink D.L."/>
            <person name="Russ C."/>
            <person name="Young S."/>
            <person name="Zeng Q."/>
            <person name="Gargeya S."/>
            <person name="Alvarado L."/>
            <person name="Berlin A."/>
            <person name="Chapman S.B."/>
            <person name="Chen Z."/>
            <person name="Freedman E."/>
            <person name="Gellesch M."/>
            <person name="Goldberg J."/>
            <person name="Griggs A."/>
            <person name="Gujja S."/>
            <person name="Heilman E.R."/>
            <person name="Heiman D."/>
            <person name="Howarth C."/>
            <person name="Mehta T."/>
            <person name="Neiman D."/>
            <person name="Pearson M."/>
            <person name="Roberts A."/>
            <person name="Saif S."/>
            <person name="Shea T."/>
            <person name="Shenoy N."/>
            <person name="Sisk P."/>
            <person name="Stolte C."/>
            <person name="Sykes S."/>
            <person name="White J."/>
            <person name="Yandava C."/>
            <person name="Haas B."/>
            <person name="Henn M.R."/>
            <person name="Nusbaum C."/>
            <person name="Birren B."/>
        </authorList>
    </citation>
    <scope>NUCLEOTIDE SEQUENCE [LARGE SCALE GENOMIC DNA]</scope>
</reference>
<gene>
    <name evidence="1" type="ORF">LOAG_06153</name>
</gene>
<protein>
    <submittedName>
        <fullName evidence="1">Uncharacterized protein</fullName>
    </submittedName>
</protein>
<proteinExistence type="predicted"/>
<organism evidence="1">
    <name type="scientific">Loa loa</name>
    <name type="common">Eye worm</name>
    <name type="synonym">Filaria loa</name>
    <dbReference type="NCBI Taxonomy" id="7209"/>
    <lineage>
        <taxon>Eukaryota</taxon>
        <taxon>Metazoa</taxon>
        <taxon>Ecdysozoa</taxon>
        <taxon>Nematoda</taxon>
        <taxon>Chromadorea</taxon>
        <taxon>Rhabditida</taxon>
        <taxon>Spirurina</taxon>
        <taxon>Spiruromorpha</taxon>
        <taxon>Filarioidea</taxon>
        <taxon>Onchocercidae</taxon>
        <taxon>Loa</taxon>
    </lineage>
</organism>
<evidence type="ECO:0000313" key="1">
    <source>
        <dbReference type="EMBL" id="EFO22335.1"/>
    </source>
</evidence>
<dbReference type="RefSeq" id="XP_003141737.1">
    <property type="nucleotide sequence ID" value="XM_003141689.1"/>
</dbReference>
<dbReference type="CTD" id="9943561"/>
<sequence length="112" mass="12426">VAFTEILIALNATYQAMDIPSSCSNHSVTIHRLSQIELPLAAHFSPALSMRKIPPLPIKWSIYISVQHPRKYHQLDAEQLLIFTGSSSAVNVHGEIQMEVAKAEESLLYSKG</sequence>
<dbReference type="GeneID" id="9943561"/>
<dbReference type="InParanoid" id="A0A1S0TY93"/>